<evidence type="ECO:0000313" key="1">
    <source>
        <dbReference type="EMBL" id="GFJ93627.1"/>
    </source>
</evidence>
<dbReference type="EMBL" id="BLPG01000001">
    <property type="protein sequence ID" value="GFJ93627.1"/>
    <property type="molecule type" value="Genomic_DNA"/>
</dbReference>
<proteinExistence type="predicted"/>
<reference evidence="1 2" key="1">
    <citation type="submission" date="2020-03" db="EMBL/GenBank/DDBJ databases">
        <title>Whole genome shotgun sequence of Phytohabitans rumicis NBRC 108638.</title>
        <authorList>
            <person name="Komaki H."/>
            <person name="Tamura T."/>
        </authorList>
    </citation>
    <scope>NUCLEOTIDE SEQUENCE [LARGE SCALE GENOMIC DNA]</scope>
    <source>
        <strain evidence="1 2">NBRC 108638</strain>
    </source>
</reference>
<evidence type="ECO:0000313" key="2">
    <source>
        <dbReference type="Proteomes" id="UP000482960"/>
    </source>
</evidence>
<protein>
    <submittedName>
        <fullName evidence="1">Uncharacterized protein</fullName>
    </submittedName>
</protein>
<organism evidence="1 2">
    <name type="scientific">Phytohabitans rumicis</name>
    <dbReference type="NCBI Taxonomy" id="1076125"/>
    <lineage>
        <taxon>Bacteria</taxon>
        <taxon>Bacillati</taxon>
        <taxon>Actinomycetota</taxon>
        <taxon>Actinomycetes</taxon>
        <taxon>Micromonosporales</taxon>
        <taxon>Micromonosporaceae</taxon>
    </lineage>
</organism>
<comment type="caution">
    <text evidence="1">The sequence shown here is derived from an EMBL/GenBank/DDBJ whole genome shotgun (WGS) entry which is preliminary data.</text>
</comment>
<accession>A0A6V8LHP6</accession>
<dbReference type="AlphaFoldDB" id="A0A6V8LHP6"/>
<name>A0A6V8LHP6_9ACTN</name>
<reference evidence="1 2" key="2">
    <citation type="submission" date="2020-03" db="EMBL/GenBank/DDBJ databases">
        <authorList>
            <person name="Ichikawa N."/>
            <person name="Kimura A."/>
            <person name="Kitahashi Y."/>
            <person name="Uohara A."/>
        </authorList>
    </citation>
    <scope>NUCLEOTIDE SEQUENCE [LARGE SCALE GENOMIC DNA]</scope>
    <source>
        <strain evidence="1 2">NBRC 108638</strain>
    </source>
</reference>
<keyword evidence="2" id="KW-1185">Reference proteome</keyword>
<sequence length="126" mass="14058">MLSCRDARRGSSEFDPEPNLKISIEPPLYAGAMADAPAMRTFLVGCMDSAAKVGFSLVDGREFLGWVDEVADDRVFVAWAPNPIYMQATGGETWSPDDEWIPFSAIRAETLAWYDTSAKRWLTYPD</sequence>
<gene>
    <name evidence="1" type="ORF">Prum_072690</name>
</gene>
<dbReference type="Proteomes" id="UP000482960">
    <property type="component" value="Unassembled WGS sequence"/>
</dbReference>